<dbReference type="GO" id="GO:0005506">
    <property type="term" value="F:iron ion binding"/>
    <property type="evidence" value="ECO:0007669"/>
    <property type="project" value="InterPro"/>
</dbReference>
<dbReference type="SMART" id="SM01008">
    <property type="entry name" value="Ald_Xan_dh_C"/>
    <property type="match status" value="1"/>
</dbReference>
<dbReference type="Pfam" id="PF01315">
    <property type="entry name" value="Ald_Xan_dh_C"/>
    <property type="match status" value="1"/>
</dbReference>
<dbReference type="InterPro" id="IPR008274">
    <property type="entry name" value="AldOxase/xan_DH_MoCoBD1"/>
</dbReference>
<dbReference type="RefSeq" id="WP_169410574.1">
    <property type="nucleotide sequence ID" value="NZ_JAAXKZ010000011.1"/>
</dbReference>
<dbReference type="Pfam" id="PF02738">
    <property type="entry name" value="MoCoBD_1"/>
    <property type="match status" value="1"/>
</dbReference>
<evidence type="ECO:0000256" key="2">
    <source>
        <dbReference type="ARBA" id="ARBA00023002"/>
    </source>
</evidence>
<dbReference type="Proteomes" id="UP000586918">
    <property type="component" value="Unassembled WGS sequence"/>
</dbReference>
<dbReference type="SUPFAM" id="SSF54665">
    <property type="entry name" value="CO dehydrogenase molybdoprotein N-domain-like"/>
    <property type="match status" value="1"/>
</dbReference>
<dbReference type="InterPro" id="IPR046867">
    <property type="entry name" value="AldOxase/xan_DH_MoCoBD2"/>
</dbReference>
<accession>A0A848DE82</accession>
<gene>
    <name evidence="4" type="ORF">HF519_05070</name>
</gene>
<evidence type="ECO:0000313" key="4">
    <source>
        <dbReference type="EMBL" id="NMH90968.1"/>
    </source>
</evidence>
<dbReference type="Pfam" id="PF20256">
    <property type="entry name" value="MoCoBD_2"/>
    <property type="match status" value="1"/>
</dbReference>
<name>A0A848DE82_9PSEU</name>
<dbReference type="InterPro" id="IPR036856">
    <property type="entry name" value="Ald_Oxase/Xan_DH_a/b_sf"/>
</dbReference>
<keyword evidence="1" id="KW-0500">Molybdenum</keyword>
<sequence>MTIVDRSAPPVRTHKDNRKWVGKSIRRVEDPKFLRGGGGYIADLVTPDMLHVAVLRSPHAHARIAAIDTVAALSAPGVHAVITGARAAALCDPLPDFGPDPANHTWRCLAVDTVRYVGEGVAVVVADDRYLAEDAAALIEVEYEPLDPVVDPERALAEGAPLVHEPLGSNCAYDRTFDFGDVETDFAEADVVIRDRLRWHRSGGQPLETVGAIADFDHATGELTVHTNSLSFTSYLFMVAGTLKIPTNKLDIIPVPAGGSFGSKLFATKPSVIAGMCSREVGRPVVYLEDRVDNMSNCDHHGSDRVYEVELAMMRDGTMRSLKIDTIDDYGAYIQFGVGHHGNALAQVTGPYRIGSVRYRVRAVLTNKNQQGAYRGFGSEVNNWMLEQMVDKAARELGLDPVQVRRQNFVRTFPHFIPTGNVYDSGNYDAVLDQALKLSDYDRWRAEQRRLLEEEGRYIGIGLITAQERSVFSATEFWFWFDEPGAPVTSMPESVTLKVDATGGITATLYSCAFWGNSPETMVAQMVAEEFDVDPYSVSIVYRGSRDGLPATGPGGSRTTVMLAGAVEGATAKIKAKARQAAAHLLEIDPDDLEWVDGGYQVKGVPERRKSLGDIAIALHLFKHSFPEEIESGLEDSKVFDHPYTTMPSADRKDLGVFYPFMGHACHVPVIEVDIETGGVRFLSYAAVHDCGTLVNPRSLAGHIVGGTAQGIGTALYEEFAYDDDGQLQATSFLDYLIPSAMEVPELKIGHAETPSPYTPHGIKGGGEGGRMMAPAALNVAVNDALAPLGVRVTELPMTPDRLLTAIRNARESR</sequence>
<keyword evidence="2" id="KW-0560">Oxidoreductase</keyword>
<dbReference type="PANTHER" id="PTHR11908">
    <property type="entry name" value="XANTHINE DEHYDROGENASE"/>
    <property type="match status" value="1"/>
</dbReference>
<dbReference type="Gene3D" id="3.30.365.10">
    <property type="entry name" value="Aldehyde oxidase/xanthine dehydrogenase, molybdopterin binding domain"/>
    <property type="match status" value="4"/>
</dbReference>
<dbReference type="PANTHER" id="PTHR11908:SF132">
    <property type="entry name" value="ALDEHYDE OXIDASE 1-RELATED"/>
    <property type="match status" value="1"/>
</dbReference>
<evidence type="ECO:0000256" key="1">
    <source>
        <dbReference type="ARBA" id="ARBA00022505"/>
    </source>
</evidence>
<dbReference type="AlphaFoldDB" id="A0A848DE82"/>
<dbReference type="InterPro" id="IPR037165">
    <property type="entry name" value="AldOxase/xan_DH_Mopterin-bd_sf"/>
</dbReference>
<dbReference type="Gene3D" id="3.90.1170.50">
    <property type="entry name" value="Aldehyde oxidase/xanthine dehydrogenase, a/b hammerhead"/>
    <property type="match status" value="1"/>
</dbReference>
<evidence type="ECO:0000259" key="3">
    <source>
        <dbReference type="SMART" id="SM01008"/>
    </source>
</evidence>
<protein>
    <submittedName>
        <fullName evidence="4">Xanthine dehydrogenase family protein</fullName>
    </submittedName>
</protein>
<feature type="domain" description="Aldehyde oxidase/xanthine dehydrogenase a/b hammerhead" evidence="3">
    <location>
        <begin position="35"/>
        <end position="147"/>
    </location>
</feature>
<dbReference type="GO" id="GO:0016491">
    <property type="term" value="F:oxidoreductase activity"/>
    <property type="evidence" value="ECO:0007669"/>
    <property type="project" value="UniProtKB-KW"/>
</dbReference>
<dbReference type="InterPro" id="IPR016208">
    <property type="entry name" value="Ald_Oxase/xanthine_DH-like"/>
</dbReference>
<organism evidence="4 5">
    <name type="scientific">Pseudonocardia bannensis</name>
    <dbReference type="NCBI Taxonomy" id="630973"/>
    <lineage>
        <taxon>Bacteria</taxon>
        <taxon>Bacillati</taxon>
        <taxon>Actinomycetota</taxon>
        <taxon>Actinomycetes</taxon>
        <taxon>Pseudonocardiales</taxon>
        <taxon>Pseudonocardiaceae</taxon>
        <taxon>Pseudonocardia</taxon>
    </lineage>
</organism>
<proteinExistence type="predicted"/>
<dbReference type="InterPro" id="IPR000674">
    <property type="entry name" value="Ald_Oxase/Xan_DH_a/b"/>
</dbReference>
<keyword evidence="5" id="KW-1185">Reference proteome</keyword>
<comment type="caution">
    <text evidence="4">The sequence shown here is derived from an EMBL/GenBank/DDBJ whole genome shotgun (WGS) entry which is preliminary data.</text>
</comment>
<reference evidence="4 5" key="1">
    <citation type="submission" date="2020-04" db="EMBL/GenBank/DDBJ databases">
        <authorList>
            <person name="Klaysubun C."/>
            <person name="Duangmal K."/>
            <person name="Lipun K."/>
        </authorList>
    </citation>
    <scope>NUCLEOTIDE SEQUENCE [LARGE SCALE GENOMIC DNA]</scope>
    <source>
        <strain evidence="4 5">DSM 45300</strain>
    </source>
</reference>
<dbReference type="SUPFAM" id="SSF56003">
    <property type="entry name" value="Molybdenum cofactor-binding domain"/>
    <property type="match status" value="1"/>
</dbReference>
<evidence type="ECO:0000313" key="5">
    <source>
        <dbReference type="Proteomes" id="UP000586918"/>
    </source>
</evidence>
<dbReference type="EMBL" id="JAAXKZ010000011">
    <property type="protein sequence ID" value="NMH90968.1"/>
    <property type="molecule type" value="Genomic_DNA"/>
</dbReference>